<evidence type="ECO:0000313" key="1">
    <source>
        <dbReference type="EMBL" id="ETV83511.1"/>
    </source>
</evidence>
<dbReference type="RefSeq" id="XP_009826941.1">
    <property type="nucleotide sequence ID" value="XM_009828639.1"/>
</dbReference>
<accession>W4GW13</accession>
<dbReference type="VEuPathDB" id="FungiDB:H257_04225"/>
<name>W4GW13_APHAT</name>
<dbReference type="EMBL" id="KI913120">
    <property type="protein sequence ID" value="ETV83511.1"/>
    <property type="molecule type" value="Genomic_DNA"/>
</dbReference>
<sequence length="84" mass="9388">MVVDGHSRLRTRKIVTTSNVDTAMNTQRPFRGVGAWKCGPTDALDLEAARSYRANIPHRRECVDTQNVGHEVVKETLNLLRADA</sequence>
<protein>
    <submittedName>
        <fullName evidence="1">Uncharacterized protein</fullName>
    </submittedName>
</protein>
<proteinExistence type="predicted"/>
<reference evidence="1" key="1">
    <citation type="submission" date="2013-12" db="EMBL/GenBank/DDBJ databases">
        <title>The Genome Sequence of Aphanomyces astaci APO3.</title>
        <authorList>
            <consortium name="The Broad Institute Genomics Platform"/>
            <person name="Russ C."/>
            <person name="Tyler B."/>
            <person name="van West P."/>
            <person name="Dieguez-Uribeondo J."/>
            <person name="Young S.K."/>
            <person name="Zeng Q."/>
            <person name="Gargeya S."/>
            <person name="Fitzgerald M."/>
            <person name="Abouelleil A."/>
            <person name="Alvarado L."/>
            <person name="Chapman S.B."/>
            <person name="Gainer-Dewar J."/>
            <person name="Goldberg J."/>
            <person name="Griggs A."/>
            <person name="Gujja S."/>
            <person name="Hansen M."/>
            <person name="Howarth C."/>
            <person name="Imamovic A."/>
            <person name="Ireland A."/>
            <person name="Larimer J."/>
            <person name="McCowan C."/>
            <person name="Murphy C."/>
            <person name="Pearson M."/>
            <person name="Poon T.W."/>
            <person name="Priest M."/>
            <person name="Roberts A."/>
            <person name="Saif S."/>
            <person name="Shea T."/>
            <person name="Sykes S."/>
            <person name="Wortman J."/>
            <person name="Nusbaum C."/>
            <person name="Birren B."/>
        </authorList>
    </citation>
    <scope>NUCLEOTIDE SEQUENCE [LARGE SCALE GENOMIC DNA]</scope>
    <source>
        <strain evidence="1">APO3</strain>
    </source>
</reference>
<organism evidence="1">
    <name type="scientific">Aphanomyces astaci</name>
    <name type="common">Crayfish plague agent</name>
    <dbReference type="NCBI Taxonomy" id="112090"/>
    <lineage>
        <taxon>Eukaryota</taxon>
        <taxon>Sar</taxon>
        <taxon>Stramenopiles</taxon>
        <taxon>Oomycota</taxon>
        <taxon>Saprolegniomycetes</taxon>
        <taxon>Saprolegniales</taxon>
        <taxon>Verrucalvaceae</taxon>
        <taxon>Aphanomyces</taxon>
    </lineage>
</organism>
<dbReference type="GeneID" id="20806221"/>
<gene>
    <name evidence="1" type="ORF">H257_04225</name>
</gene>
<dbReference type="AlphaFoldDB" id="W4GW13"/>